<protein>
    <submittedName>
        <fullName evidence="1">NADH:ubiquinone oxidoreductase 17.2 kD subunit</fullName>
    </submittedName>
</protein>
<dbReference type="Pfam" id="PF05071">
    <property type="entry name" value="NDUFA12"/>
    <property type="match status" value="1"/>
</dbReference>
<dbReference type="PANTHER" id="PTHR12910">
    <property type="entry name" value="NADH-UBIQUINONE OXIDOREDUCTASE SUBUNIT B17.2"/>
    <property type="match status" value="1"/>
</dbReference>
<accession>A0A0P0ABB4</accession>
<dbReference type="OrthoDB" id="9795340at2"/>
<dbReference type="InterPro" id="IPR007763">
    <property type="entry name" value="NDUFA12"/>
</dbReference>
<evidence type="ECO:0000313" key="1">
    <source>
        <dbReference type="EMBL" id="ALI56144.1"/>
    </source>
</evidence>
<keyword evidence="2" id="KW-1185">Reference proteome</keyword>
<dbReference type="RefSeq" id="WP_062218914.1">
    <property type="nucleotide sequence ID" value="NZ_CBFHKW010000048.1"/>
</dbReference>
<evidence type="ECO:0000313" key="2">
    <source>
        <dbReference type="Proteomes" id="UP000064920"/>
    </source>
</evidence>
<dbReference type="NCBIfam" id="NF006040">
    <property type="entry name" value="PRK08183.1"/>
    <property type="match status" value="1"/>
</dbReference>
<proteinExistence type="predicted"/>
<dbReference type="PATRIC" id="fig|1397108.4.peg.2249"/>
<dbReference type="GO" id="GO:0006979">
    <property type="term" value="P:response to oxidative stress"/>
    <property type="evidence" value="ECO:0007669"/>
    <property type="project" value="TreeGrafter"/>
</dbReference>
<dbReference type="AlphaFoldDB" id="A0A0P0ABB4"/>
<sequence length="127" mass="14646">MGILNTALRALVWWNGQTIGTQLFTWRNGIKLGEDSQGNIFYRNKDDSRRWVIYNGEIEASRIDPAWHGWLHRTFDNHPGHLPLEHKEWEKPHVENLTGTAAAYAPAGSIRQAKPVARTDYEAWQPE</sequence>
<dbReference type="Proteomes" id="UP000064920">
    <property type="component" value="Chromosome"/>
</dbReference>
<dbReference type="KEGG" id="cmar:IMCC12053_2197"/>
<dbReference type="STRING" id="1397108.IMCC12053_2197"/>
<gene>
    <name evidence="1" type="ORF">IMCC12053_2197</name>
</gene>
<dbReference type="PANTHER" id="PTHR12910:SF2">
    <property type="entry name" value="NADH DEHYDROGENASE [UBIQUINONE] 1 ALPHA SUBCOMPLEX SUBUNIT 12"/>
    <property type="match status" value="1"/>
</dbReference>
<dbReference type="EMBL" id="CP012023">
    <property type="protein sequence ID" value="ALI56144.1"/>
    <property type="molecule type" value="Genomic_DNA"/>
</dbReference>
<keyword evidence="1" id="KW-0830">Ubiquinone</keyword>
<name>A0A0P0ABB4_9RHOB</name>
<dbReference type="GO" id="GO:0045271">
    <property type="term" value="C:respiratory chain complex I"/>
    <property type="evidence" value="ECO:0007669"/>
    <property type="project" value="InterPro"/>
</dbReference>
<organism evidence="1 2">
    <name type="scientific">Celeribacter marinus</name>
    <dbReference type="NCBI Taxonomy" id="1397108"/>
    <lineage>
        <taxon>Bacteria</taxon>
        <taxon>Pseudomonadati</taxon>
        <taxon>Pseudomonadota</taxon>
        <taxon>Alphaproteobacteria</taxon>
        <taxon>Rhodobacterales</taxon>
        <taxon>Roseobacteraceae</taxon>
        <taxon>Celeribacter</taxon>
    </lineage>
</organism>
<reference evidence="1 2" key="1">
    <citation type="submission" date="2015-05" db="EMBL/GenBank/DDBJ databases">
        <authorList>
            <person name="Wang D.B."/>
            <person name="Wang M."/>
        </authorList>
    </citation>
    <scope>NUCLEOTIDE SEQUENCE [LARGE SCALE GENOMIC DNA]</scope>
    <source>
        <strain evidence="1 2">IMCC 12053</strain>
    </source>
</reference>